<evidence type="ECO:0000256" key="1">
    <source>
        <dbReference type="SAM" id="Phobius"/>
    </source>
</evidence>
<gene>
    <name evidence="2" type="ORF">Zm00014a_028884</name>
</gene>
<keyword evidence="1" id="KW-1133">Transmembrane helix</keyword>
<proteinExistence type="predicted"/>
<sequence length="47" mass="5642">MFMLVMDLHYHFLQIILNFNGMFIKPTYDVVCIYAFFRPSLPKTVII</sequence>
<keyword evidence="1" id="KW-0812">Transmembrane</keyword>
<accession>A0A3L6DFL8</accession>
<comment type="caution">
    <text evidence="2">The sequence shown here is derived from an EMBL/GenBank/DDBJ whole genome shotgun (WGS) entry which is preliminary data.</text>
</comment>
<dbReference type="Proteomes" id="UP000251960">
    <property type="component" value="Chromosome 9"/>
</dbReference>
<organism evidence="2">
    <name type="scientific">Zea mays</name>
    <name type="common">Maize</name>
    <dbReference type="NCBI Taxonomy" id="4577"/>
    <lineage>
        <taxon>Eukaryota</taxon>
        <taxon>Viridiplantae</taxon>
        <taxon>Streptophyta</taxon>
        <taxon>Embryophyta</taxon>
        <taxon>Tracheophyta</taxon>
        <taxon>Spermatophyta</taxon>
        <taxon>Magnoliopsida</taxon>
        <taxon>Liliopsida</taxon>
        <taxon>Poales</taxon>
        <taxon>Poaceae</taxon>
        <taxon>PACMAD clade</taxon>
        <taxon>Panicoideae</taxon>
        <taxon>Andropogonodae</taxon>
        <taxon>Andropogoneae</taxon>
        <taxon>Tripsacinae</taxon>
        <taxon>Zea</taxon>
    </lineage>
</organism>
<name>A0A3L6DFL8_MAIZE</name>
<dbReference type="EMBL" id="NCVQ01000010">
    <property type="protein sequence ID" value="PWZ06873.1"/>
    <property type="molecule type" value="Genomic_DNA"/>
</dbReference>
<feature type="transmembrane region" description="Helical" evidence="1">
    <location>
        <begin position="12"/>
        <end position="37"/>
    </location>
</feature>
<dbReference type="AlphaFoldDB" id="A0A3L6DFL8"/>
<protein>
    <submittedName>
        <fullName evidence="2">Uncharacterized protein</fullName>
    </submittedName>
</protein>
<keyword evidence="1" id="KW-0472">Membrane</keyword>
<evidence type="ECO:0000313" key="2">
    <source>
        <dbReference type="EMBL" id="PWZ06873.1"/>
    </source>
</evidence>
<reference evidence="2" key="1">
    <citation type="journal article" date="2018" name="Nat. Genet.">
        <title>Extensive intraspecific gene order and gene structural variations between Mo17 and other maize genomes.</title>
        <authorList>
            <person name="Sun S."/>
            <person name="Zhou Y."/>
            <person name="Chen J."/>
            <person name="Shi J."/>
            <person name="Zhao H."/>
            <person name="Zhao H."/>
            <person name="Song W."/>
            <person name="Zhang M."/>
            <person name="Cui Y."/>
            <person name="Dong X."/>
            <person name="Liu H."/>
            <person name="Ma X."/>
            <person name="Jiao Y."/>
            <person name="Wang B."/>
            <person name="Wei X."/>
            <person name="Stein J.C."/>
            <person name="Glaubitz J.C."/>
            <person name="Lu F."/>
            <person name="Yu G."/>
            <person name="Liang C."/>
            <person name="Fengler K."/>
            <person name="Li B."/>
            <person name="Rafalski A."/>
            <person name="Schnable P.S."/>
            <person name="Ware D.H."/>
            <person name="Buckler E.S."/>
            <person name="Lai J."/>
        </authorList>
    </citation>
    <scope>NUCLEOTIDE SEQUENCE [LARGE SCALE GENOMIC DNA]</scope>
    <source>
        <tissue evidence="2">Seedling</tissue>
    </source>
</reference>